<evidence type="ECO:0000313" key="2">
    <source>
        <dbReference type="EnsemblMetazoa" id="CLYHEMP018111.2"/>
    </source>
</evidence>
<name>A0A7M5X516_9CNID</name>
<dbReference type="PANTHER" id="PTHR15131:SF3">
    <property type="entry name" value="SNRNA-ACTIVATING PROTEIN COMPLEX SUBUNIT 1"/>
    <property type="match status" value="1"/>
</dbReference>
<dbReference type="InterPro" id="IPR019188">
    <property type="entry name" value="SNAPC1"/>
</dbReference>
<protein>
    <recommendedName>
        <fullName evidence="4">snRNA-activating protein complex subunit 1</fullName>
    </recommendedName>
</protein>
<dbReference type="AlphaFoldDB" id="A0A7M5X516"/>
<dbReference type="PANTHER" id="PTHR15131">
    <property type="entry name" value="SMALL NUCLEAR RNA ACTIVATING COMPLEX, POLYPEPTIDE 1"/>
    <property type="match status" value="1"/>
</dbReference>
<organism evidence="2 3">
    <name type="scientific">Clytia hemisphaerica</name>
    <dbReference type="NCBI Taxonomy" id="252671"/>
    <lineage>
        <taxon>Eukaryota</taxon>
        <taxon>Metazoa</taxon>
        <taxon>Cnidaria</taxon>
        <taxon>Hydrozoa</taxon>
        <taxon>Hydroidolina</taxon>
        <taxon>Leptothecata</taxon>
        <taxon>Obeliida</taxon>
        <taxon>Clytiidae</taxon>
        <taxon>Clytia</taxon>
    </lineage>
</organism>
<dbReference type="GO" id="GO:0042796">
    <property type="term" value="P:snRNA transcription by RNA polymerase III"/>
    <property type="evidence" value="ECO:0007669"/>
    <property type="project" value="TreeGrafter"/>
</dbReference>
<dbReference type="OrthoDB" id="10053709at2759"/>
<dbReference type="Proteomes" id="UP000594262">
    <property type="component" value="Unplaced"/>
</dbReference>
<dbReference type="GO" id="GO:0043565">
    <property type="term" value="F:sequence-specific DNA binding"/>
    <property type="evidence" value="ECO:0007669"/>
    <property type="project" value="TreeGrafter"/>
</dbReference>
<dbReference type="EnsemblMetazoa" id="CLYHEMT018111.2">
    <property type="protein sequence ID" value="CLYHEMP018111.2"/>
    <property type="gene ID" value="CLYHEMG018111"/>
</dbReference>
<keyword evidence="1" id="KW-0175">Coiled coil</keyword>
<keyword evidence="3" id="KW-1185">Reference proteome</keyword>
<reference evidence="2" key="1">
    <citation type="submission" date="2021-01" db="UniProtKB">
        <authorList>
            <consortium name="EnsemblMetazoa"/>
        </authorList>
    </citation>
    <scope>IDENTIFICATION</scope>
</reference>
<dbReference type="GO" id="GO:0019185">
    <property type="term" value="C:snRNA-activating protein complex"/>
    <property type="evidence" value="ECO:0007669"/>
    <property type="project" value="TreeGrafter"/>
</dbReference>
<evidence type="ECO:0000256" key="1">
    <source>
        <dbReference type="SAM" id="Coils"/>
    </source>
</evidence>
<evidence type="ECO:0008006" key="4">
    <source>
        <dbReference type="Google" id="ProtNLM"/>
    </source>
</evidence>
<evidence type="ECO:0000313" key="3">
    <source>
        <dbReference type="Proteomes" id="UP000594262"/>
    </source>
</evidence>
<dbReference type="Pfam" id="PF09808">
    <property type="entry name" value="SNAPC1"/>
    <property type="match status" value="1"/>
</dbReference>
<dbReference type="GO" id="GO:0042795">
    <property type="term" value="P:snRNA transcription by RNA polymerase II"/>
    <property type="evidence" value="ECO:0007669"/>
    <property type="project" value="TreeGrafter"/>
</dbReference>
<sequence>MTFTPQKKVFLKSFLTFSGFRYGIFLSTEFEALKHDVNKLFSKFHEKQSVRFDDFCEEWKKLNFSALFGATYRNTPGSKMRIAERLFRIASEFLSEDSTFLYRVAAIYTFYAVYFKQVTPVKTKIRMTPAMWTDLMQFTEVLKKHSHYDVVYIIHVLRKSKAFCFTAFPKELFFGKIEFMLGVEGISGFKHSQERSEYLTEILDDERIVPKLQAIQNDYAAIKEKLIAESQENEREDLSKVLFYINQDFPEDVSTMINSYKRKYDDSMTTYQSNDEATQRPVLTQLRKIKETTTAPTTTIITDSDSQAEDETRASKIFKLKEKLWSSNIQVDKSKGYEIKKEKKKLSALEESIAEKEREKEDKRHYYKKSAMLQVKSKVPGSKSKSKHPYIRFELPTQADVYEH</sequence>
<feature type="coiled-coil region" evidence="1">
    <location>
        <begin position="339"/>
        <end position="366"/>
    </location>
</feature>
<proteinExistence type="predicted"/>
<accession>A0A7M5X516</accession>